<feature type="compositionally biased region" description="Basic and acidic residues" evidence="1">
    <location>
        <begin position="12"/>
        <end position="21"/>
    </location>
</feature>
<dbReference type="GO" id="GO:0007018">
    <property type="term" value="P:microtubule-based movement"/>
    <property type="evidence" value="ECO:0007669"/>
    <property type="project" value="InterPro"/>
</dbReference>
<dbReference type="EMBL" id="SNRW01005449">
    <property type="protein sequence ID" value="KAA6385051.1"/>
    <property type="molecule type" value="Genomic_DNA"/>
</dbReference>
<accession>A0A5J4VR87</accession>
<name>A0A5J4VR87_9EUKA</name>
<feature type="region of interest" description="Disordered" evidence="1">
    <location>
        <begin position="1"/>
        <end position="21"/>
    </location>
</feature>
<dbReference type="Proteomes" id="UP000324800">
    <property type="component" value="Unassembled WGS sequence"/>
</dbReference>
<evidence type="ECO:0000313" key="3">
    <source>
        <dbReference type="Proteomes" id="UP000324800"/>
    </source>
</evidence>
<dbReference type="GO" id="GO:0051959">
    <property type="term" value="F:dynein light intermediate chain binding"/>
    <property type="evidence" value="ECO:0007669"/>
    <property type="project" value="InterPro"/>
</dbReference>
<dbReference type="GO" id="GO:0030286">
    <property type="term" value="C:dynein complex"/>
    <property type="evidence" value="ECO:0007669"/>
    <property type="project" value="InterPro"/>
</dbReference>
<dbReference type="InterPro" id="IPR026983">
    <property type="entry name" value="DHC"/>
</dbReference>
<proteinExistence type="predicted"/>
<reference evidence="2 3" key="1">
    <citation type="submission" date="2019-03" db="EMBL/GenBank/DDBJ databases">
        <title>Single cell metagenomics reveals metabolic interactions within the superorganism composed of flagellate Streblomastix strix and complex community of Bacteroidetes bacteria on its surface.</title>
        <authorList>
            <person name="Treitli S.C."/>
            <person name="Kolisko M."/>
            <person name="Husnik F."/>
            <person name="Keeling P."/>
            <person name="Hampl V."/>
        </authorList>
    </citation>
    <scope>NUCLEOTIDE SEQUENCE [LARGE SCALE GENOMIC DNA]</scope>
    <source>
        <strain evidence="2">ST1C</strain>
    </source>
</reference>
<sequence length="150" mass="16600">MKFIPSPLPPKQKGDADEDTGPKERLFNLAIGMVSKEEEEVSWPDEVECGETVEVGLNKVVDGIVCVQVAIVTGSIFWNTEVMKITSLDRKKFVNVVTIDEHACDVVEGIVRENIENAGQFAWVSQLRVTLDENAKACLSLSYCFPVVQV</sequence>
<feature type="compositionally biased region" description="Pro residues" evidence="1">
    <location>
        <begin position="1"/>
        <end position="10"/>
    </location>
</feature>
<comment type="caution">
    <text evidence="2">The sequence shown here is derived from an EMBL/GenBank/DDBJ whole genome shotgun (WGS) entry which is preliminary data.</text>
</comment>
<dbReference type="AlphaFoldDB" id="A0A5J4VR87"/>
<evidence type="ECO:0000256" key="1">
    <source>
        <dbReference type="SAM" id="MobiDB-lite"/>
    </source>
</evidence>
<gene>
    <name evidence="2" type="ORF">EZS28_019423</name>
</gene>
<dbReference type="Gene3D" id="1.20.58.1120">
    <property type="match status" value="1"/>
</dbReference>
<organism evidence="2 3">
    <name type="scientific">Streblomastix strix</name>
    <dbReference type="NCBI Taxonomy" id="222440"/>
    <lineage>
        <taxon>Eukaryota</taxon>
        <taxon>Metamonada</taxon>
        <taxon>Preaxostyla</taxon>
        <taxon>Oxymonadida</taxon>
        <taxon>Streblomastigidae</taxon>
        <taxon>Streblomastix</taxon>
    </lineage>
</organism>
<protein>
    <submittedName>
        <fullName evidence="2">Uncharacterized protein</fullName>
    </submittedName>
</protein>
<evidence type="ECO:0000313" key="2">
    <source>
        <dbReference type="EMBL" id="KAA6385051.1"/>
    </source>
</evidence>
<dbReference type="GO" id="GO:0045505">
    <property type="term" value="F:dynein intermediate chain binding"/>
    <property type="evidence" value="ECO:0007669"/>
    <property type="project" value="InterPro"/>
</dbReference>
<dbReference type="PANTHER" id="PTHR45703">
    <property type="entry name" value="DYNEIN HEAVY CHAIN"/>
    <property type="match status" value="1"/>
</dbReference>